<dbReference type="InterPro" id="IPR013098">
    <property type="entry name" value="Ig_I-set"/>
</dbReference>
<evidence type="ECO:0000259" key="1">
    <source>
        <dbReference type="Pfam" id="PF07679"/>
    </source>
</evidence>
<keyword evidence="3" id="KW-1185">Reference proteome</keyword>
<feature type="domain" description="Immunoglobulin I-set" evidence="1">
    <location>
        <begin position="50"/>
        <end position="143"/>
    </location>
</feature>
<sequence>MFVLFFEGTMLMLVDLMHDLAISCLTLLLGSVLSGGRCELLVLPAGLSLVNALAGSNVTLAVSFSGASDPVVTWFKGVLHIATWTISSSADPSVAGAFSSVLRTEKNGSLTFVNVPLNYTGDYTIEIVKSGMPRVSTTFTLKIFGE</sequence>
<dbReference type="AlphaFoldDB" id="A0A3Q0RDB3"/>
<dbReference type="Gene3D" id="2.60.40.10">
    <property type="entry name" value="Immunoglobulins"/>
    <property type="match status" value="1"/>
</dbReference>
<reference evidence="2" key="2">
    <citation type="submission" date="2025-09" db="UniProtKB">
        <authorList>
            <consortium name="Ensembl"/>
        </authorList>
    </citation>
    <scope>IDENTIFICATION</scope>
</reference>
<dbReference type="SUPFAM" id="SSF48726">
    <property type="entry name" value="Immunoglobulin"/>
    <property type="match status" value="1"/>
</dbReference>
<dbReference type="InterPro" id="IPR013783">
    <property type="entry name" value="Ig-like_fold"/>
</dbReference>
<proteinExistence type="predicted"/>
<dbReference type="GeneTree" id="ENSGT00860000135013"/>
<evidence type="ECO:0000313" key="3">
    <source>
        <dbReference type="Proteomes" id="UP000261340"/>
    </source>
</evidence>
<dbReference type="Ensembl" id="ENSACIT00000007170.1">
    <property type="protein sequence ID" value="ENSACIP00000006960.1"/>
    <property type="gene ID" value="ENSACIG00000005473.1"/>
</dbReference>
<organism evidence="2 3">
    <name type="scientific">Amphilophus citrinellus</name>
    <name type="common">Midas cichlid</name>
    <name type="synonym">Cichlasoma citrinellum</name>
    <dbReference type="NCBI Taxonomy" id="61819"/>
    <lineage>
        <taxon>Eukaryota</taxon>
        <taxon>Metazoa</taxon>
        <taxon>Chordata</taxon>
        <taxon>Craniata</taxon>
        <taxon>Vertebrata</taxon>
        <taxon>Euteleostomi</taxon>
        <taxon>Actinopterygii</taxon>
        <taxon>Neopterygii</taxon>
        <taxon>Teleostei</taxon>
        <taxon>Neoteleostei</taxon>
        <taxon>Acanthomorphata</taxon>
        <taxon>Ovalentaria</taxon>
        <taxon>Cichlomorphae</taxon>
        <taxon>Cichliformes</taxon>
        <taxon>Cichlidae</taxon>
        <taxon>New World cichlids</taxon>
        <taxon>Cichlasomatinae</taxon>
        <taxon>Heroini</taxon>
        <taxon>Amphilophus</taxon>
    </lineage>
</organism>
<dbReference type="OMA" id="FGEWAYL"/>
<name>A0A3Q0RDB3_AMPCI</name>
<dbReference type="Proteomes" id="UP000261340">
    <property type="component" value="Unplaced"/>
</dbReference>
<dbReference type="STRING" id="61819.ENSACIP00000006960"/>
<reference evidence="2" key="1">
    <citation type="submission" date="2025-08" db="UniProtKB">
        <authorList>
            <consortium name="Ensembl"/>
        </authorList>
    </citation>
    <scope>IDENTIFICATION</scope>
</reference>
<dbReference type="Pfam" id="PF07679">
    <property type="entry name" value="I-set"/>
    <property type="match status" value="1"/>
</dbReference>
<evidence type="ECO:0000313" key="2">
    <source>
        <dbReference type="Ensembl" id="ENSACIP00000006960.1"/>
    </source>
</evidence>
<accession>A0A3Q0RDB3</accession>
<protein>
    <recommendedName>
        <fullName evidence="1">Immunoglobulin I-set domain-containing protein</fullName>
    </recommendedName>
</protein>
<dbReference type="InterPro" id="IPR036179">
    <property type="entry name" value="Ig-like_dom_sf"/>
</dbReference>